<keyword evidence="1" id="KW-0175">Coiled coil</keyword>
<evidence type="ECO:0000256" key="2">
    <source>
        <dbReference type="SAM" id="MobiDB-lite"/>
    </source>
</evidence>
<dbReference type="Pfam" id="PF20199">
    <property type="entry name" value="RepSA"/>
    <property type="match status" value="1"/>
</dbReference>
<dbReference type="RefSeq" id="WP_406829748.1">
    <property type="nucleotide sequence ID" value="NZ_CP157483.1"/>
</dbReference>
<dbReference type="InterPro" id="IPR046828">
    <property type="entry name" value="RepSA"/>
</dbReference>
<sequence>MSTIDDLDRPRRTVPPPEDRPLDIPDLAPDVEAQLVARLLSADFEQWSTTVSRVGFCAHPVRLVGRTDTFAKTTGELVRSYSSSDEPSGVTYKRCGNRRASECESCSRQYAADMFHLIRAGVAGGKGVPASVGDNPLVFATLTAPSFGSVHGTRANSGRCRPRRDDGSRCPHGTTVRCMTVHDQDDPAVGQPLCGDCYDYDSHVVWQWWAPELWRRFTIALRRAVAHHLGITATDLPDVASVQYAKVAEYQLRGAVHFHALIRLDGPKTADGFAPATAALTAPVLAGLVQHAVAAVRFSAPPVHDGDAARMLAFGAQVDTRPVRTSRRTDDPDRELTPEQVAGYLAKYATKSATDTTTKNTHHLRRLHATAGRLARQATSGPSPELAINPDGPYALLGKWAPSLGFRGHFATKSRRYSVTLGQLRRARQRAQARIAEANRAGERLDLRQLEAELLADDQDDTTLVIGHWAYAGSGWANDGETALAVAAAARAREYAQERVADRQHRRMKGASNASTKIGTCG</sequence>
<dbReference type="AlphaFoldDB" id="A0AAU7JQ32"/>
<dbReference type="EMBL" id="CP157483">
    <property type="protein sequence ID" value="XBO42340.1"/>
    <property type="molecule type" value="Genomic_DNA"/>
</dbReference>
<evidence type="ECO:0000313" key="3">
    <source>
        <dbReference type="EMBL" id="XBO42340.1"/>
    </source>
</evidence>
<organism evidence="3">
    <name type="scientific">Pedococcus sp. KACC 23699</name>
    <dbReference type="NCBI Taxonomy" id="3149228"/>
    <lineage>
        <taxon>Bacteria</taxon>
        <taxon>Bacillati</taxon>
        <taxon>Actinomycetota</taxon>
        <taxon>Actinomycetes</taxon>
        <taxon>Micrococcales</taxon>
        <taxon>Intrasporangiaceae</taxon>
        <taxon>Pedococcus</taxon>
    </lineage>
</organism>
<feature type="region of interest" description="Disordered" evidence="2">
    <location>
        <begin position="1"/>
        <end position="26"/>
    </location>
</feature>
<feature type="compositionally biased region" description="Basic and acidic residues" evidence="2">
    <location>
        <begin position="1"/>
        <end position="23"/>
    </location>
</feature>
<proteinExistence type="predicted"/>
<protein>
    <submittedName>
        <fullName evidence="3">Replication initiator</fullName>
    </submittedName>
</protein>
<accession>A0AAU7JQ32</accession>
<evidence type="ECO:0000256" key="1">
    <source>
        <dbReference type="SAM" id="Coils"/>
    </source>
</evidence>
<feature type="coiled-coil region" evidence="1">
    <location>
        <begin position="421"/>
        <end position="453"/>
    </location>
</feature>
<gene>
    <name evidence="3" type="ORF">ABEG17_12195</name>
</gene>
<reference evidence="3" key="1">
    <citation type="submission" date="2024-05" db="EMBL/GenBank/DDBJ databases">
        <authorList>
            <person name="Kim S."/>
            <person name="Heo J."/>
            <person name="Choi H."/>
            <person name="Choi Y."/>
            <person name="Kwon S.-W."/>
            <person name="Kim Y."/>
        </authorList>
    </citation>
    <scope>NUCLEOTIDE SEQUENCE</scope>
    <source>
        <strain evidence="3">KACC 23699</strain>
    </source>
</reference>
<name>A0AAU7JQ32_9MICO</name>